<dbReference type="Pfam" id="PF05494">
    <property type="entry name" value="MlaC"/>
    <property type="match status" value="1"/>
</dbReference>
<keyword evidence="1" id="KW-0732">Signal</keyword>
<evidence type="ECO:0000313" key="2">
    <source>
        <dbReference type="EMBL" id="SPK70799.1"/>
    </source>
</evidence>
<dbReference type="Gene3D" id="3.10.450.50">
    <property type="match status" value="1"/>
</dbReference>
<dbReference type="Proteomes" id="UP000255505">
    <property type="component" value="Chromosome I"/>
</dbReference>
<dbReference type="PANTHER" id="PTHR36573:SF1">
    <property type="entry name" value="INTERMEMBRANE PHOSPHOLIPID TRANSPORT SYSTEM BINDING PROTEIN MLAC"/>
    <property type="match status" value="1"/>
</dbReference>
<evidence type="ECO:0000313" key="3">
    <source>
        <dbReference type="Proteomes" id="UP000255505"/>
    </source>
</evidence>
<dbReference type="Gene3D" id="1.10.10.640">
    <property type="entry name" value="phospholipid-binding protein"/>
    <property type="match status" value="1"/>
</dbReference>
<dbReference type="PANTHER" id="PTHR36573">
    <property type="entry name" value="INTERMEMBRANE PHOSPHOLIPID TRANSPORT SYSTEM BINDING PROTEIN MLAC"/>
    <property type="match status" value="1"/>
</dbReference>
<proteinExistence type="predicted"/>
<protein>
    <submittedName>
        <fullName evidence="2">Putative ABC_type toluene transporter, auxiliary component</fullName>
    </submittedName>
</protein>
<gene>
    <name evidence="2" type="ORF">CT19425_30023</name>
</gene>
<organism evidence="2 3">
    <name type="scientific">Cupriavidus taiwanensis</name>
    <dbReference type="NCBI Taxonomy" id="164546"/>
    <lineage>
        <taxon>Bacteria</taxon>
        <taxon>Pseudomonadati</taxon>
        <taxon>Pseudomonadota</taxon>
        <taxon>Betaproteobacteria</taxon>
        <taxon>Burkholderiales</taxon>
        <taxon>Burkholderiaceae</taxon>
        <taxon>Cupriavidus</taxon>
    </lineage>
</organism>
<dbReference type="PIRSF" id="PIRSF004649">
    <property type="entry name" value="MlaC"/>
    <property type="match status" value="1"/>
</dbReference>
<feature type="signal peptide" evidence="1">
    <location>
        <begin position="1"/>
        <end position="21"/>
    </location>
</feature>
<accession>A0A375IBA3</accession>
<dbReference type="EMBL" id="LT991976">
    <property type="protein sequence ID" value="SPK70799.1"/>
    <property type="molecule type" value="Genomic_DNA"/>
</dbReference>
<dbReference type="InterPro" id="IPR008869">
    <property type="entry name" value="MlaC/ttg2D"/>
</dbReference>
<name>A0A375IBA3_9BURK</name>
<reference evidence="2 3" key="1">
    <citation type="submission" date="2018-01" db="EMBL/GenBank/DDBJ databases">
        <authorList>
            <person name="Gaut B.S."/>
            <person name="Morton B.R."/>
            <person name="Clegg M.T."/>
            <person name="Duvall M.R."/>
        </authorList>
    </citation>
    <scope>NUCLEOTIDE SEQUENCE [LARGE SCALE GENOMIC DNA]</scope>
    <source>
        <strain evidence="2">Cupriavidus taiwanensis LMG 19425</strain>
    </source>
</reference>
<dbReference type="AlphaFoldDB" id="A0A375IBA3"/>
<evidence type="ECO:0000256" key="1">
    <source>
        <dbReference type="SAM" id="SignalP"/>
    </source>
</evidence>
<dbReference type="RefSeq" id="WP_115660967.1">
    <property type="nucleotide sequence ID" value="NZ_LT977073.1"/>
</dbReference>
<feature type="chain" id="PRO_5016921182" evidence="1">
    <location>
        <begin position="22"/>
        <end position="213"/>
    </location>
</feature>
<sequence>MLKRLLLPLLTAVAFAGTAQAQVSAQVSAQDAATPDGLVKAVVNDVMSTVKADKDMQAGNIGKITALVEQKIIPNANFQKTTQIAMGRNWSKATPEQQKQITEEFKTLLIRTYAGAIAQIRDQTVQYRPYRGTADDTDATIRTQVINKGEPIQMDYRLEKTAQGWKVYDINVLGAWLTEAYKGSFNTIVGQQGVDGVIKTLQDRNRQLANAKS</sequence>